<name>A0A3T1DBY2_9BACL</name>
<reference evidence="1 2" key="1">
    <citation type="submission" date="2019-01" db="EMBL/GenBank/DDBJ databases">
        <title>Complete genome sequence of Cohnella hallensis HS21 isolated from Korean fir (Abies koreana) rhizospheric soil.</title>
        <authorList>
            <person name="Jiang L."/>
            <person name="Kang S.W."/>
            <person name="Kim S."/>
            <person name="Jung J."/>
            <person name="Kim C.Y."/>
            <person name="Kim D.H."/>
            <person name="Kim S.W."/>
            <person name="Lee J."/>
        </authorList>
    </citation>
    <scope>NUCLEOTIDE SEQUENCE [LARGE SCALE GENOMIC DNA]</scope>
    <source>
        <strain evidence="1 2">HS21</strain>
    </source>
</reference>
<dbReference type="Proteomes" id="UP000289856">
    <property type="component" value="Chromosome"/>
</dbReference>
<dbReference type="KEGG" id="cohn:KCTCHS21_50450"/>
<evidence type="ECO:0000313" key="1">
    <source>
        <dbReference type="EMBL" id="BBI35646.1"/>
    </source>
</evidence>
<proteinExistence type="predicted"/>
<accession>A0A3T1DBY2</accession>
<organism evidence="1 2">
    <name type="scientific">Cohnella abietis</name>
    <dbReference type="NCBI Taxonomy" id="2507935"/>
    <lineage>
        <taxon>Bacteria</taxon>
        <taxon>Bacillati</taxon>
        <taxon>Bacillota</taxon>
        <taxon>Bacilli</taxon>
        <taxon>Bacillales</taxon>
        <taxon>Paenibacillaceae</taxon>
        <taxon>Cohnella</taxon>
    </lineage>
</organism>
<protein>
    <submittedName>
        <fullName evidence="1">Uncharacterized protein</fullName>
    </submittedName>
</protein>
<keyword evidence="2" id="KW-1185">Reference proteome</keyword>
<dbReference type="EMBL" id="AP019400">
    <property type="protein sequence ID" value="BBI35646.1"/>
    <property type="molecule type" value="Genomic_DNA"/>
</dbReference>
<dbReference type="AlphaFoldDB" id="A0A3T1DBY2"/>
<sequence>MIPAVTIGNKNKKSILQGYANIFRNVTKNDIFRSMSGLGESHFDGIYMPEKD</sequence>
<gene>
    <name evidence="1" type="ORF">KCTCHS21_50450</name>
</gene>
<evidence type="ECO:0000313" key="2">
    <source>
        <dbReference type="Proteomes" id="UP000289856"/>
    </source>
</evidence>